<dbReference type="PANTHER" id="PTHR13087">
    <property type="entry name" value="NF-KAPPA B ACTIVATING PROTEIN"/>
    <property type="match status" value="1"/>
</dbReference>
<evidence type="ECO:0000259" key="3">
    <source>
        <dbReference type="Pfam" id="PF06047"/>
    </source>
</evidence>
<feature type="compositionally biased region" description="Basic residues" evidence="2">
    <location>
        <begin position="7"/>
        <end position="19"/>
    </location>
</feature>
<comment type="similarity">
    <text evidence="1">Belongs to the NKAP family.</text>
</comment>
<dbReference type="PANTHER" id="PTHR13087:SF0">
    <property type="entry name" value="NFKB ACTIVATING PROTEIN LIKE"/>
    <property type="match status" value="1"/>
</dbReference>
<protein>
    <recommendedName>
        <fullName evidence="3">NF-kappa-B-activating protein C-terminal domain-containing protein</fullName>
    </recommendedName>
</protein>
<proteinExistence type="inferred from homology"/>
<feature type="compositionally biased region" description="Basic residues" evidence="2">
    <location>
        <begin position="167"/>
        <end position="177"/>
    </location>
</feature>
<name>A0AAV1J333_9NEOP</name>
<feature type="region of interest" description="Disordered" evidence="2">
    <location>
        <begin position="1"/>
        <end position="259"/>
    </location>
</feature>
<comment type="caution">
    <text evidence="4">The sequence shown here is derived from an EMBL/GenBank/DDBJ whole genome shotgun (WGS) entry which is preliminary data.</text>
</comment>
<gene>
    <name evidence="4" type="ORF">LNINA_LOCUS2662</name>
</gene>
<dbReference type="EMBL" id="CAVLEF010000003">
    <property type="protein sequence ID" value="CAK1542809.1"/>
    <property type="molecule type" value="Genomic_DNA"/>
</dbReference>
<evidence type="ECO:0000313" key="5">
    <source>
        <dbReference type="Proteomes" id="UP001497472"/>
    </source>
</evidence>
<evidence type="ECO:0000256" key="2">
    <source>
        <dbReference type="SAM" id="MobiDB-lite"/>
    </source>
</evidence>
<dbReference type="GO" id="GO:0003682">
    <property type="term" value="F:chromatin binding"/>
    <property type="evidence" value="ECO:0007669"/>
    <property type="project" value="InterPro"/>
</dbReference>
<organism evidence="4 5">
    <name type="scientific">Leptosia nina</name>
    <dbReference type="NCBI Taxonomy" id="320188"/>
    <lineage>
        <taxon>Eukaryota</taxon>
        <taxon>Metazoa</taxon>
        <taxon>Ecdysozoa</taxon>
        <taxon>Arthropoda</taxon>
        <taxon>Hexapoda</taxon>
        <taxon>Insecta</taxon>
        <taxon>Pterygota</taxon>
        <taxon>Neoptera</taxon>
        <taxon>Endopterygota</taxon>
        <taxon>Lepidoptera</taxon>
        <taxon>Glossata</taxon>
        <taxon>Ditrysia</taxon>
        <taxon>Papilionoidea</taxon>
        <taxon>Pieridae</taxon>
        <taxon>Pierinae</taxon>
        <taxon>Leptosia</taxon>
    </lineage>
</organism>
<dbReference type="InterPro" id="IPR009269">
    <property type="entry name" value="NKAP_C"/>
</dbReference>
<keyword evidence="5" id="KW-1185">Reference proteome</keyword>
<dbReference type="Proteomes" id="UP001497472">
    <property type="component" value="Unassembled WGS sequence"/>
</dbReference>
<reference evidence="4 5" key="1">
    <citation type="submission" date="2023-11" db="EMBL/GenBank/DDBJ databases">
        <authorList>
            <person name="Okamura Y."/>
        </authorList>
    </citation>
    <scope>NUCLEOTIDE SEQUENCE [LARGE SCALE GENOMIC DNA]</scope>
</reference>
<dbReference type="GO" id="GO:0010468">
    <property type="term" value="P:regulation of gene expression"/>
    <property type="evidence" value="ECO:0007669"/>
    <property type="project" value="TreeGrafter"/>
</dbReference>
<feature type="compositionally biased region" description="Basic and acidic residues" evidence="2">
    <location>
        <begin position="120"/>
        <end position="138"/>
    </location>
</feature>
<feature type="domain" description="NF-kappa-B-activating protein C-terminal" evidence="3">
    <location>
        <begin position="262"/>
        <end position="361"/>
    </location>
</feature>
<feature type="compositionally biased region" description="Basic and acidic residues" evidence="2">
    <location>
        <begin position="40"/>
        <end position="94"/>
    </location>
</feature>
<evidence type="ECO:0000256" key="1">
    <source>
        <dbReference type="ARBA" id="ARBA00009313"/>
    </source>
</evidence>
<feature type="compositionally biased region" description="Basic residues" evidence="2">
    <location>
        <begin position="186"/>
        <end position="209"/>
    </location>
</feature>
<accession>A0AAV1J333</accession>
<dbReference type="Pfam" id="PF06047">
    <property type="entry name" value="Nkap_C"/>
    <property type="match status" value="1"/>
</dbReference>
<dbReference type="InterPro" id="IPR040466">
    <property type="entry name" value="NKAP"/>
</dbReference>
<dbReference type="GO" id="GO:0005634">
    <property type="term" value="C:nucleus"/>
    <property type="evidence" value="ECO:0007669"/>
    <property type="project" value="TreeGrafter"/>
</dbReference>
<feature type="compositionally biased region" description="Basic and acidic residues" evidence="2">
    <location>
        <begin position="223"/>
        <end position="242"/>
    </location>
</feature>
<feature type="compositionally biased region" description="Basic residues" evidence="2">
    <location>
        <begin position="27"/>
        <end position="39"/>
    </location>
</feature>
<sequence>MRGVRDRSRHRSTDRKRSHNRDERSKSRSKRAGSRNRRTSSRDRRGGSRERRAESRDRHPDSRRDKSRDRHERNHNDKLERSRDRERHDRDRSSYRQYNGGGLGSGLGNGSGSAPRPRYKPQEEEFLDARREERERIGEVGVSSIWGKSPLRPDSEEELESTASEKSKRKKKSKKSKQSKDGTKEKLKKLKKKLKKIKKVRKKAKKKSKSSSDDSSSSEEEVWVEKGKEHEAEITTKPKSTEEVAGEVIGPTPRVGPQLGHKDFGRALLPGEGAAMAAYVAEGKRIPRRGEIGLTSDEIASYESVGYVMSGSRHRRMEAVRIRKENQIYSADEKRALAAFSKEERTKRENVILAQFREVLQARQRSHNT</sequence>
<dbReference type="AlphaFoldDB" id="A0AAV1J333"/>
<evidence type="ECO:0000313" key="4">
    <source>
        <dbReference type="EMBL" id="CAK1542809.1"/>
    </source>
</evidence>
<feature type="compositionally biased region" description="Gly residues" evidence="2">
    <location>
        <begin position="99"/>
        <end position="111"/>
    </location>
</feature>